<dbReference type="AlphaFoldDB" id="A0A9N9JW13"/>
<feature type="non-terminal residue" evidence="2">
    <location>
        <position position="120"/>
    </location>
</feature>
<sequence>MLLSEREISKKWNKINYSRSTKLFIGTLAIQTLLMAFFLIKVTFRDVRLIDEAYNNNYDMACVQKNFDDNAFIRMERESSLLFYIQSFLFLMGLDAVIRQYMPQIKLVAFMSILIALFGF</sequence>
<comment type="caution">
    <text evidence="2">The sequence shown here is derived from an EMBL/GenBank/DDBJ whole genome shotgun (WGS) entry which is preliminary data.</text>
</comment>
<evidence type="ECO:0000313" key="3">
    <source>
        <dbReference type="Proteomes" id="UP000789405"/>
    </source>
</evidence>
<evidence type="ECO:0000313" key="2">
    <source>
        <dbReference type="EMBL" id="CAG8794416.1"/>
    </source>
</evidence>
<organism evidence="2 3">
    <name type="scientific">Dentiscutata erythropus</name>
    <dbReference type="NCBI Taxonomy" id="1348616"/>
    <lineage>
        <taxon>Eukaryota</taxon>
        <taxon>Fungi</taxon>
        <taxon>Fungi incertae sedis</taxon>
        <taxon>Mucoromycota</taxon>
        <taxon>Glomeromycotina</taxon>
        <taxon>Glomeromycetes</taxon>
        <taxon>Diversisporales</taxon>
        <taxon>Gigasporaceae</taxon>
        <taxon>Dentiscutata</taxon>
    </lineage>
</organism>
<accession>A0A9N9JW13</accession>
<keyword evidence="3" id="KW-1185">Reference proteome</keyword>
<proteinExistence type="predicted"/>
<keyword evidence="1" id="KW-0472">Membrane</keyword>
<keyword evidence="1" id="KW-1133">Transmembrane helix</keyword>
<name>A0A9N9JW13_9GLOM</name>
<keyword evidence="1" id="KW-0812">Transmembrane</keyword>
<feature type="transmembrane region" description="Helical" evidence="1">
    <location>
        <begin position="21"/>
        <end position="40"/>
    </location>
</feature>
<gene>
    <name evidence="2" type="ORF">DERYTH_LOCUS22067</name>
</gene>
<reference evidence="2" key="1">
    <citation type="submission" date="2021-06" db="EMBL/GenBank/DDBJ databases">
        <authorList>
            <person name="Kallberg Y."/>
            <person name="Tangrot J."/>
            <person name="Rosling A."/>
        </authorList>
    </citation>
    <scope>NUCLEOTIDE SEQUENCE</scope>
    <source>
        <strain evidence="2">MA453B</strain>
    </source>
</reference>
<protein>
    <submittedName>
        <fullName evidence="2">17825_t:CDS:1</fullName>
    </submittedName>
</protein>
<dbReference type="Proteomes" id="UP000789405">
    <property type="component" value="Unassembled WGS sequence"/>
</dbReference>
<dbReference type="EMBL" id="CAJVPY010029639">
    <property type="protein sequence ID" value="CAG8794416.1"/>
    <property type="molecule type" value="Genomic_DNA"/>
</dbReference>
<dbReference type="OrthoDB" id="2403852at2759"/>
<evidence type="ECO:0000256" key="1">
    <source>
        <dbReference type="SAM" id="Phobius"/>
    </source>
</evidence>